<name>A0A1C3NZY8_9ACTN</name>
<sequence length="127" mass="12915">MGAAAEAVGDGEPVGDNVGVGLGGSAGVGDGEAGASRGAAETTDAVGVDDHTPYTTSVDSTPPRRPDREDYSQRDRAGASRATDLDNPEISGDGQACGSAPYPGVRRSFQPRPERAISTHFRASRSV</sequence>
<feature type="compositionally biased region" description="Basic and acidic residues" evidence="1">
    <location>
        <begin position="62"/>
        <end position="78"/>
    </location>
</feature>
<dbReference type="EMBL" id="FLUV01001502">
    <property type="protein sequence ID" value="SBW23104.1"/>
    <property type="molecule type" value="Genomic_DNA"/>
</dbReference>
<feature type="region of interest" description="Disordered" evidence="1">
    <location>
        <begin position="1"/>
        <end position="127"/>
    </location>
</feature>
<accession>A0A1C3NZY8</accession>
<dbReference type="AlphaFoldDB" id="A0A1C3NZY8"/>
<protein>
    <submittedName>
        <fullName evidence="2">Uncharacterized protein</fullName>
    </submittedName>
</protein>
<keyword evidence="3" id="KW-1185">Reference proteome</keyword>
<evidence type="ECO:0000256" key="1">
    <source>
        <dbReference type="SAM" id="MobiDB-lite"/>
    </source>
</evidence>
<gene>
    <name evidence="2" type="ORF">FDG2_3576</name>
</gene>
<feature type="compositionally biased region" description="Gly residues" evidence="1">
    <location>
        <begin position="18"/>
        <end position="32"/>
    </location>
</feature>
<evidence type="ECO:0000313" key="2">
    <source>
        <dbReference type="EMBL" id="SBW23104.1"/>
    </source>
</evidence>
<proteinExistence type="predicted"/>
<reference evidence="3" key="1">
    <citation type="submission" date="2016-02" db="EMBL/GenBank/DDBJ databases">
        <authorList>
            <person name="Wibberg D."/>
        </authorList>
    </citation>
    <scope>NUCLEOTIDE SEQUENCE [LARGE SCALE GENOMIC DNA]</scope>
</reference>
<organism evidence="2 3">
    <name type="scientific">Candidatus Protofrankia californiensis</name>
    <dbReference type="NCBI Taxonomy" id="1839754"/>
    <lineage>
        <taxon>Bacteria</taxon>
        <taxon>Bacillati</taxon>
        <taxon>Actinomycetota</taxon>
        <taxon>Actinomycetes</taxon>
        <taxon>Frankiales</taxon>
        <taxon>Frankiaceae</taxon>
        <taxon>Protofrankia</taxon>
    </lineage>
</organism>
<evidence type="ECO:0000313" key="3">
    <source>
        <dbReference type="Proteomes" id="UP000199013"/>
    </source>
</evidence>
<dbReference type="Proteomes" id="UP000199013">
    <property type="component" value="Unassembled WGS sequence"/>
</dbReference>